<evidence type="ECO:0000256" key="3">
    <source>
        <dbReference type="ARBA" id="ARBA00023004"/>
    </source>
</evidence>
<dbReference type="GO" id="GO:0004497">
    <property type="term" value="F:monooxygenase activity"/>
    <property type="evidence" value="ECO:0007669"/>
    <property type="project" value="UniProtKB-KW"/>
</dbReference>
<dbReference type="EMBL" id="LFZN01000139">
    <property type="protein sequence ID" value="KXS97551.1"/>
    <property type="molecule type" value="Genomic_DNA"/>
</dbReference>
<evidence type="ECO:0000256" key="4">
    <source>
        <dbReference type="PIRSR" id="PIRSR602401-1"/>
    </source>
</evidence>
<dbReference type="InterPro" id="IPR050121">
    <property type="entry name" value="Cytochrome_P450_monoxygenase"/>
</dbReference>
<dbReference type="InterPro" id="IPR017972">
    <property type="entry name" value="Cyt_P450_CS"/>
</dbReference>
<organism evidence="6 7">
    <name type="scientific">Pseudocercospora eumusae</name>
    <dbReference type="NCBI Taxonomy" id="321146"/>
    <lineage>
        <taxon>Eukaryota</taxon>
        <taxon>Fungi</taxon>
        <taxon>Dikarya</taxon>
        <taxon>Ascomycota</taxon>
        <taxon>Pezizomycotina</taxon>
        <taxon>Dothideomycetes</taxon>
        <taxon>Dothideomycetidae</taxon>
        <taxon>Mycosphaerellales</taxon>
        <taxon>Mycosphaerellaceae</taxon>
        <taxon>Pseudocercospora</taxon>
    </lineage>
</organism>
<keyword evidence="5" id="KW-0503">Monooxygenase</keyword>
<protein>
    <submittedName>
        <fullName evidence="6">Uncharacterized protein</fullName>
    </submittedName>
</protein>
<dbReference type="PRINTS" id="PR00385">
    <property type="entry name" value="P450"/>
</dbReference>
<proteinExistence type="inferred from homology"/>
<dbReference type="CDD" id="cd11060">
    <property type="entry name" value="CYP57A1-like"/>
    <property type="match status" value="1"/>
</dbReference>
<dbReference type="PRINTS" id="PR00463">
    <property type="entry name" value="EP450I"/>
</dbReference>
<keyword evidence="5" id="KW-0560">Oxidoreductase</keyword>
<dbReference type="InterPro" id="IPR036396">
    <property type="entry name" value="Cyt_P450_sf"/>
</dbReference>
<name>A0A139H561_9PEZI</name>
<dbReference type="InterPro" id="IPR002401">
    <property type="entry name" value="Cyt_P450_E_grp-I"/>
</dbReference>
<dbReference type="InterPro" id="IPR001128">
    <property type="entry name" value="Cyt_P450"/>
</dbReference>
<feature type="binding site" description="axial binding residue" evidence="4">
    <location>
        <position position="458"/>
    </location>
    <ligand>
        <name>heme</name>
        <dbReference type="ChEBI" id="CHEBI:30413"/>
    </ligand>
    <ligandPart>
        <name>Fe</name>
        <dbReference type="ChEBI" id="CHEBI:18248"/>
    </ligandPart>
</feature>
<dbReference type="PANTHER" id="PTHR24305:SF188">
    <property type="entry name" value="P450, PUTATIVE (EUROFUNG)-RELATED"/>
    <property type="match status" value="1"/>
</dbReference>
<dbReference type="FunFam" id="1.10.630.10:FF:000050">
    <property type="entry name" value="Cytochrome P450 monooxygenase"/>
    <property type="match status" value="1"/>
</dbReference>
<sequence>MLAVYGLPTLAVVGLLYALFRAATTPLKDIPGPFLARFTRLWFFRSVWNGHAHLDNIALHRKYAKNGYFAPIVRLGPNMYSISRPDKTVYGIGSKMPKTSWYEGWKHPSPERWTMFPDRNIQRHAETRRKFQSMYSMSSLLHYEEYVESSQDVFKTRLEEMVHDGRTVDFHHWLQCYAFDVIGNITYSRRFGFLDRGEDVENVLTSLHSIMSYSTLAGIYSWAHPILYKIMEKLPGSGAQGRNYIIQYTQRRIADREAERSSNEKAGNRHLPKAGAPRDFLDITMDAAQDPEKAMTPYHVFMASMSNIIAGSDTTAISLSSVLWHLTANAEPRTKLRHELDTAMQERKMSKDRISFKESQNLPYLQACIKEGLRLSSATGLPLWREVPAGSGGMEIMGRFFPEGSEVGINTWVAHYDEDIWGKDAAEFRPERWLDAEGETLKMMESFFMPFGLGSRTCIGRHISYLEMCKVVPMIVSQFDLEFVKVMNGECCCRKFDTVNYWFCKPVGFRVVVKARRTHT</sequence>
<dbReference type="PANTHER" id="PTHR24305">
    <property type="entry name" value="CYTOCHROME P450"/>
    <property type="match status" value="1"/>
</dbReference>
<dbReference type="AlphaFoldDB" id="A0A139H561"/>
<dbReference type="SUPFAM" id="SSF48264">
    <property type="entry name" value="Cytochrome P450"/>
    <property type="match status" value="1"/>
</dbReference>
<evidence type="ECO:0000256" key="2">
    <source>
        <dbReference type="ARBA" id="ARBA00022723"/>
    </source>
</evidence>
<gene>
    <name evidence="6" type="ORF">AC578_9776</name>
</gene>
<evidence type="ECO:0000313" key="6">
    <source>
        <dbReference type="EMBL" id="KXS97551.1"/>
    </source>
</evidence>
<dbReference type="Proteomes" id="UP000070133">
    <property type="component" value="Unassembled WGS sequence"/>
</dbReference>
<dbReference type="GO" id="GO:0005506">
    <property type="term" value="F:iron ion binding"/>
    <property type="evidence" value="ECO:0007669"/>
    <property type="project" value="InterPro"/>
</dbReference>
<keyword evidence="4 5" id="KW-0349">Heme</keyword>
<evidence type="ECO:0000256" key="1">
    <source>
        <dbReference type="ARBA" id="ARBA00001971"/>
    </source>
</evidence>
<dbReference type="PROSITE" id="PS00086">
    <property type="entry name" value="CYTOCHROME_P450"/>
    <property type="match status" value="1"/>
</dbReference>
<keyword evidence="7" id="KW-1185">Reference proteome</keyword>
<dbReference type="STRING" id="321146.A0A139H561"/>
<keyword evidence="3 4" id="KW-0408">Iron</keyword>
<dbReference type="Gene3D" id="1.10.630.10">
    <property type="entry name" value="Cytochrome P450"/>
    <property type="match status" value="1"/>
</dbReference>
<reference evidence="6 7" key="1">
    <citation type="submission" date="2015-07" db="EMBL/GenBank/DDBJ databases">
        <title>Comparative genomics of the Sigatoka disease complex on banana suggests a link between parallel evolutionary changes in Pseudocercospora fijiensis and Pseudocercospora eumusae and increased virulence on the banana host.</title>
        <authorList>
            <person name="Chang T.-C."/>
            <person name="Salvucci A."/>
            <person name="Crous P.W."/>
            <person name="Stergiopoulos I."/>
        </authorList>
    </citation>
    <scope>NUCLEOTIDE SEQUENCE [LARGE SCALE GENOMIC DNA]</scope>
    <source>
        <strain evidence="6 7">CBS 114824</strain>
    </source>
</reference>
<evidence type="ECO:0000256" key="5">
    <source>
        <dbReference type="RuleBase" id="RU000461"/>
    </source>
</evidence>
<comment type="caution">
    <text evidence="6">The sequence shown here is derived from an EMBL/GenBank/DDBJ whole genome shotgun (WGS) entry which is preliminary data.</text>
</comment>
<dbReference type="GO" id="GO:0020037">
    <property type="term" value="F:heme binding"/>
    <property type="evidence" value="ECO:0007669"/>
    <property type="project" value="InterPro"/>
</dbReference>
<comment type="similarity">
    <text evidence="5">Belongs to the cytochrome P450 family.</text>
</comment>
<evidence type="ECO:0000313" key="7">
    <source>
        <dbReference type="Proteomes" id="UP000070133"/>
    </source>
</evidence>
<accession>A0A139H561</accession>
<dbReference type="OrthoDB" id="3934656at2759"/>
<dbReference type="GO" id="GO:0016705">
    <property type="term" value="F:oxidoreductase activity, acting on paired donors, with incorporation or reduction of molecular oxygen"/>
    <property type="evidence" value="ECO:0007669"/>
    <property type="project" value="InterPro"/>
</dbReference>
<dbReference type="Pfam" id="PF00067">
    <property type="entry name" value="p450"/>
    <property type="match status" value="1"/>
</dbReference>
<keyword evidence="2 4" id="KW-0479">Metal-binding</keyword>
<comment type="cofactor">
    <cofactor evidence="1 4">
        <name>heme</name>
        <dbReference type="ChEBI" id="CHEBI:30413"/>
    </cofactor>
</comment>